<dbReference type="Pfam" id="PF00561">
    <property type="entry name" value="Abhydrolase_1"/>
    <property type="match status" value="1"/>
</dbReference>
<dbReference type="AlphaFoldDB" id="A0A2W2AXN9"/>
<evidence type="ECO:0000313" key="5">
    <source>
        <dbReference type="Proteomes" id="UP000248764"/>
    </source>
</evidence>
<dbReference type="InterPro" id="IPR050266">
    <property type="entry name" value="AB_hydrolase_sf"/>
</dbReference>
<dbReference type="Gene3D" id="3.40.50.1820">
    <property type="entry name" value="alpha/beta hydrolase"/>
    <property type="match status" value="1"/>
</dbReference>
<dbReference type="GO" id="GO:0016020">
    <property type="term" value="C:membrane"/>
    <property type="evidence" value="ECO:0007669"/>
    <property type="project" value="TreeGrafter"/>
</dbReference>
<evidence type="ECO:0000256" key="2">
    <source>
        <dbReference type="SAM" id="MobiDB-lite"/>
    </source>
</evidence>
<dbReference type="PRINTS" id="PR00111">
    <property type="entry name" value="ABHYDROLASE"/>
</dbReference>
<dbReference type="InterPro" id="IPR000073">
    <property type="entry name" value="AB_hydrolase_1"/>
</dbReference>
<sequence length="270" mass="29239">MRLAYDDLGAGPAVLFVHGFLLDRTMWRDQVVALEGWRRIAPDLRGMGSSDAPGRACGMGAYADDLAVLLDALGVERTVLCGLSMGGYVALEFLHRHPDRVAALVVMDARAEADTAERRADRDELIRRVRPGGRPPRGLAAQFLAPGASSRARRRLGKMLGRASSAGVIGALEAMRDREDRTSVLRSAARLPTLFLIGGDDARTPRASMQAMADLVPGATLEVIAGAGHVPPLERPDEVTRRLRRFLTGLRPRPAASRRDRSGPREPAVR</sequence>
<feature type="compositionally biased region" description="Basic and acidic residues" evidence="2">
    <location>
        <begin position="257"/>
        <end position="270"/>
    </location>
</feature>
<dbReference type="PANTHER" id="PTHR43798:SF31">
    <property type="entry name" value="AB HYDROLASE SUPERFAMILY PROTEIN YCLE"/>
    <property type="match status" value="1"/>
</dbReference>
<keyword evidence="5" id="KW-1185">Reference proteome</keyword>
<dbReference type="InterPro" id="IPR029058">
    <property type="entry name" value="AB_hydrolase_fold"/>
</dbReference>
<dbReference type="SUPFAM" id="SSF53474">
    <property type="entry name" value="alpha/beta-Hydrolases"/>
    <property type="match status" value="1"/>
</dbReference>
<gene>
    <name evidence="4" type="ORF">C1I92_28480</name>
</gene>
<dbReference type="Proteomes" id="UP000248764">
    <property type="component" value="Unassembled WGS sequence"/>
</dbReference>
<proteinExistence type="predicted"/>
<feature type="compositionally biased region" description="Low complexity" evidence="2">
    <location>
        <begin position="246"/>
        <end position="255"/>
    </location>
</feature>
<evidence type="ECO:0000313" key="4">
    <source>
        <dbReference type="EMBL" id="PZF79961.1"/>
    </source>
</evidence>
<evidence type="ECO:0000256" key="1">
    <source>
        <dbReference type="ARBA" id="ARBA00022801"/>
    </source>
</evidence>
<keyword evidence="1 4" id="KW-0378">Hydrolase</keyword>
<feature type="domain" description="AB hydrolase-1" evidence="3">
    <location>
        <begin position="12"/>
        <end position="236"/>
    </location>
</feature>
<name>A0A2W2AXN9_9ACTN</name>
<reference evidence="4 5" key="1">
    <citation type="submission" date="2018-01" db="EMBL/GenBank/DDBJ databases">
        <title>Draft genome sequence of Jiangella sp. GTF31.</title>
        <authorList>
            <person name="Sahin N."/>
            <person name="Ay H."/>
            <person name="Saygin H."/>
        </authorList>
    </citation>
    <scope>NUCLEOTIDE SEQUENCE [LARGE SCALE GENOMIC DNA]</scope>
    <source>
        <strain evidence="4 5">GTF31</strain>
    </source>
</reference>
<feature type="region of interest" description="Disordered" evidence="2">
    <location>
        <begin position="246"/>
        <end position="270"/>
    </location>
</feature>
<evidence type="ECO:0000259" key="3">
    <source>
        <dbReference type="Pfam" id="PF00561"/>
    </source>
</evidence>
<dbReference type="RefSeq" id="WP_111258016.1">
    <property type="nucleotide sequence ID" value="NZ_POTW01000107.1"/>
</dbReference>
<protein>
    <submittedName>
        <fullName evidence="4">Alpha/beta hydrolase</fullName>
    </submittedName>
</protein>
<dbReference type="GO" id="GO:0016787">
    <property type="term" value="F:hydrolase activity"/>
    <property type="evidence" value="ECO:0007669"/>
    <property type="project" value="UniProtKB-KW"/>
</dbReference>
<organism evidence="4 5">
    <name type="scientific">Jiangella anatolica</name>
    <dbReference type="NCBI Taxonomy" id="2670374"/>
    <lineage>
        <taxon>Bacteria</taxon>
        <taxon>Bacillati</taxon>
        <taxon>Actinomycetota</taxon>
        <taxon>Actinomycetes</taxon>
        <taxon>Jiangellales</taxon>
        <taxon>Jiangellaceae</taxon>
        <taxon>Jiangella</taxon>
    </lineage>
</organism>
<accession>A0A2W2AXN9</accession>
<comment type="caution">
    <text evidence="4">The sequence shown here is derived from an EMBL/GenBank/DDBJ whole genome shotgun (WGS) entry which is preliminary data.</text>
</comment>
<dbReference type="PANTHER" id="PTHR43798">
    <property type="entry name" value="MONOACYLGLYCEROL LIPASE"/>
    <property type="match status" value="1"/>
</dbReference>
<dbReference type="EMBL" id="POTW01000107">
    <property type="protein sequence ID" value="PZF79961.1"/>
    <property type="molecule type" value="Genomic_DNA"/>
</dbReference>